<keyword evidence="1" id="KW-0472">Membrane</keyword>
<dbReference type="EMBL" id="BAUU01000030">
    <property type="protein sequence ID" value="GAE32186.1"/>
    <property type="molecule type" value="Genomic_DNA"/>
</dbReference>
<feature type="transmembrane region" description="Helical" evidence="1">
    <location>
        <begin position="91"/>
        <end position="110"/>
    </location>
</feature>
<comment type="caution">
    <text evidence="2">The sequence shown here is derived from an EMBL/GenBank/DDBJ whole genome shotgun (WGS) entry which is preliminary data.</text>
</comment>
<evidence type="ECO:0008006" key="4">
    <source>
        <dbReference type="Google" id="ProtNLM"/>
    </source>
</evidence>
<dbReference type="InterPro" id="IPR021509">
    <property type="entry name" value="DUF3169"/>
</dbReference>
<evidence type="ECO:0000313" key="3">
    <source>
        <dbReference type="Proteomes" id="UP000018895"/>
    </source>
</evidence>
<organism evidence="2 3">
    <name type="scientific">Halalkalibacter hemicellulosilyticusJCM 9152</name>
    <dbReference type="NCBI Taxonomy" id="1236971"/>
    <lineage>
        <taxon>Bacteria</taxon>
        <taxon>Bacillati</taxon>
        <taxon>Bacillota</taxon>
        <taxon>Bacilli</taxon>
        <taxon>Bacillales</taxon>
        <taxon>Bacillaceae</taxon>
        <taxon>Halalkalibacter</taxon>
    </lineage>
</organism>
<reference evidence="2" key="1">
    <citation type="journal article" date="2014" name="Genome Announc.">
        <title>Draft Genome Sequences of Three Alkaliphilic Bacillus Strains, Bacillus wakoensis JCM 9140T, Bacillus akibai JCM 9157T, and Bacillus hemicellulosilyticus JCM 9152T.</title>
        <authorList>
            <person name="Yuki M."/>
            <person name="Oshima K."/>
            <person name="Suda W."/>
            <person name="Oshida Y."/>
            <person name="Kitamura K."/>
            <person name="Iida T."/>
            <person name="Hattori M."/>
            <person name="Ohkuma M."/>
        </authorList>
    </citation>
    <scope>NUCLEOTIDE SEQUENCE [LARGE SCALE GENOMIC DNA]</scope>
    <source>
        <strain evidence="2">JCM 9152</strain>
    </source>
</reference>
<sequence length="229" mass="25862">MKTLARTLQQFAIGGVLGFLGAMIILGNFAIDLSQYTNEIVIFLFAIIVVFLIATTISFRQVKKLNAMNFEGEEEDKIDVLKYRKGADQSILIYSSTIIAILTLSIGIIMSMHLAFMIISIVLMIVSYSCSAYMMHLMRVSYPERHLPKLSDPDYSEKLLAASDDGERHVMLNGFYKAFHLLPVALFIAIIFSVLYSILTEHNQLFSIITMCIVLIVVQGRYFLAIRNK</sequence>
<evidence type="ECO:0000256" key="1">
    <source>
        <dbReference type="SAM" id="Phobius"/>
    </source>
</evidence>
<feature type="transmembrane region" description="Helical" evidence="1">
    <location>
        <begin position="205"/>
        <end position="224"/>
    </location>
</feature>
<feature type="transmembrane region" description="Helical" evidence="1">
    <location>
        <begin position="12"/>
        <end position="34"/>
    </location>
</feature>
<dbReference type="Proteomes" id="UP000018895">
    <property type="component" value="Unassembled WGS sequence"/>
</dbReference>
<feature type="transmembrane region" description="Helical" evidence="1">
    <location>
        <begin position="178"/>
        <end position="199"/>
    </location>
</feature>
<protein>
    <recommendedName>
        <fullName evidence="4">DUF3169 family protein</fullName>
    </recommendedName>
</protein>
<accession>W4QJB3</accession>
<gene>
    <name evidence="2" type="ORF">JCM9152_3708</name>
</gene>
<keyword evidence="1" id="KW-1133">Transmembrane helix</keyword>
<name>W4QJB3_9BACI</name>
<feature type="transmembrane region" description="Helical" evidence="1">
    <location>
        <begin position="40"/>
        <end position="59"/>
    </location>
</feature>
<keyword evidence="1" id="KW-0812">Transmembrane</keyword>
<proteinExistence type="predicted"/>
<feature type="transmembrane region" description="Helical" evidence="1">
    <location>
        <begin position="116"/>
        <end position="135"/>
    </location>
</feature>
<dbReference type="RefSeq" id="WP_052016074.1">
    <property type="nucleotide sequence ID" value="NZ_BAUU01000030.1"/>
</dbReference>
<evidence type="ECO:0000313" key="2">
    <source>
        <dbReference type="EMBL" id="GAE32186.1"/>
    </source>
</evidence>
<dbReference type="Pfam" id="PF11368">
    <property type="entry name" value="DUF3169"/>
    <property type="match status" value="1"/>
</dbReference>
<dbReference type="OrthoDB" id="2199273at2"/>
<dbReference type="AlphaFoldDB" id="W4QJB3"/>
<keyword evidence="3" id="KW-1185">Reference proteome</keyword>